<keyword evidence="6" id="KW-0378">Hydrolase</keyword>
<dbReference type="Proteomes" id="UP001365542">
    <property type="component" value="Unassembled WGS sequence"/>
</dbReference>
<feature type="binding site" evidence="4">
    <location>
        <position position="48"/>
    </location>
    <ligand>
        <name>Mg(2+)</name>
        <dbReference type="ChEBI" id="CHEBI:18420"/>
    </ligand>
</feature>
<feature type="region of interest" description="Disordered" evidence="5">
    <location>
        <begin position="196"/>
        <end position="215"/>
    </location>
</feature>
<sequence length="805" mass="92224">MASLINFVKSKLRRKLNGPCLVLGLDAAGKTTFLYRYLLGEFVTTIPTIGFNVETLKTWDKKEVTCWDVGGCDKIRPLVRHYFVPGMSILFIIDIHDNRLNEALEELDYQVREAGNATDGRVAFVGIMLNKQDLPDSTPELLETVKMRVQSTMLSYRNIVKYRIFDAQGLSAKTGEGLQEVIQTVIQEMEAWVPRASPDNDIHDETRTLTPDTPPTREELLKRIEDLKSTKAIAYQSPELFLANMLNGKLSTWDHADHLYVACIILNKILEDPAQTTTPQQPVIAAVDMFLDYLVTMLQEVPGKFRNTAHRTLTTFWVYQVYIAMYKIQEPPSAHTKKQDNWPDKFFFLLENNPDLMNGGLWKENYTKNYLFSPEAKDNLVTPDVEALPQFNNEKPQKKVTGYDAKRHAEDQTARRLKRWAYATLQVVKATNSRRGLVIKNALTSLQSETIRQRISNPRIEPYSETQAYFWIQIVHAGMEGILKKSSSFDFSKVPYETVEILYPEAFGDEDLWKEYYKEEDWKGVAGRMNFVPPTKKGKVIPNVSPILDIFQDWKTAVSDVVVPTIEELKQRATWISNYEMPKKEVVVEEPKPSKEPIATSTGTFHEADDDDDWVDVKDITPHVSKVKISDNADQAPNYGKALPKPEPPSEKPPARSEKDLTPQGWQEHAEMIHTIFEKLPKKQTRINHKDISHIAYYEVNKESSKNKLTKMTFWVRMIIEAYVDTYGPPIINGEPNTAGVSDQALDIDLHDFLSKNLELCWEDLWLVYFTELTWKSATAGETILGCDRKQLRSVRGWKERSATA</sequence>
<evidence type="ECO:0000256" key="3">
    <source>
        <dbReference type="PIRSR" id="PIRSR606689-1"/>
    </source>
</evidence>
<keyword evidence="4" id="KW-0479">Metal-binding</keyword>
<dbReference type="SUPFAM" id="SSF52540">
    <property type="entry name" value="P-loop containing nucleoside triphosphate hydrolases"/>
    <property type="match status" value="1"/>
</dbReference>
<evidence type="ECO:0000313" key="7">
    <source>
        <dbReference type="Proteomes" id="UP001365542"/>
    </source>
</evidence>
<organism evidence="6 7">
    <name type="scientific">Orbilia ellipsospora</name>
    <dbReference type="NCBI Taxonomy" id="2528407"/>
    <lineage>
        <taxon>Eukaryota</taxon>
        <taxon>Fungi</taxon>
        <taxon>Dikarya</taxon>
        <taxon>Ascomycota</taxon>
        <taxon>Pezizomycotina</taxon>
        <taxon>Orbiliomycetes</taxon>
        <taxon>Orbiliales</taxon>
        <taxon>Orbiliaceae</taxon>
        <taxon>Orbilia</taxon>
    </lineage>
</organism>
<dbReference type="InterPro" id="IPR024156">
    <property type="entry name" value="Small_GTPase_ARF"/>
</dbReference>
<dbReference type="SMART" id="SM00178">
    <property type="entry name" value="SAR"/>
    <property type="match status" value="1"/>
</dbReference>
<proteinExistence type="predicted"/>
<dbReference type="AlphaFoldDB" id="A0AAV9XE74"/>
<feature type="binding site" evidence="3">
    <location>
        <begin position="130"/>
        <end position="133"/>
    </location>
    <ligand>
        <name>GTP</name>
        <dbReference type="ChEBI" id="CHEBI:37565"/>
    </ligand>
</feature>
<evidence type="ECO:0000256" key="2">
    <source>
        <dbReference type="ARBA" id="ARBA00023134"/>
    </source>
</evidence>
<feature type="compositionally biased region" description="Basic and acidic residues" evidence="5">
    <location>
        <begin position="648"/>
        <end position="661"/>
    </location>
</feature>
<dbReference type="GO" id="GO:0046872">
    <property type="term" value="F:metal ion binding"/>
    <property type="evidence" value="ECO:0007669"/>
    <property type="project" value="UniProtKB-KW"/>
</dbReference>
<dbReference type="Gene3D" id="3.40.50.300">
    <property type="entry name" value="P-loop containing nucleotide triphosphate hydrolases"/>
    <property type="match status" value="1"/>
</dbReference>
<keyword evidence="1 3" id="KW-0547">Nucleotide-binding</keyword>
<dbReference type="EMBL" id="JAVHJO010000005">
    <property type="protein sequence ID" value="KAK6540256.1"/>
    <property type="molecule type" value="Genomic_DNA"/>
</dbReference>
<dbReference type="GO" id="GO:0003924">
    <property type="term" value="F:GTPase activity"/>
    <property type="evidence" value="ECO:0007669"/>
    <property type="project" value="InterPro"/>
</dbReference>
<dbReference type="InterPro" id="IPR005225">
    <property type="entry name" value="Small_GTP-bd"/>
</dbReference>
<feature type="region of interest" description="Disordered" evidence="5">
    <location>
        <begin position="587"/>
        <end position="610"/>
    </location>
</feature>
<feature type="binding site" evidence="3">
    <location>
        <begin position="24"/>
        <end position="31"/>
    </location>
    <ligand>
        <name>GTP</name>
        <dbReference type="ChEBI" id="CHEBI:37565"/>
    </ligand>
</feature>
<dbReference type="Pfam" id="PF00025">
    <property type="entry name" value="Arf"/>
    <property type="match status" value="1"/>
</dbReference>
<keyword evidence="2 3" id="KW-0342">GTP-binding</keyword>
<dbReference type="PANTHER" id="PTHR11711">
    <property type="entry name" value="ADP RIBOSYLATION FACTOR-RELATED"/>
    <property type="match status" value="1"/>
</dbReference>
<evidence type="ECO:0000256" key="5">
    <source>
        <dbReference type="SAM" id="MobiDB-lite"/>
    </source>
</evidence>
<keyword evidence="7" id="KW-1185">Reference proteome</keyword>
<dbReference type="InterPro" id="IPR006689">
    <property type="entry name" value="Small_GTPase_ARF/SAR"/>
</dbReference>
<feature type="region of interest" description="Disordered" evidence="5">
    <location>
        <begin position="626"/>
        <end position="663"/>
    </location>
</feature>
<dbReference type="GO" id="GO:0005525">
    <property type="term" value="F:GTP binding"/>
    <property type="evidence" value="ECO:0007669"/>
    <property type="project" value="UniProtKB-KW"/>
</dbReference>
<feature type="compositionally biased region" description="Basic and acidic residues" evidence="5">
    <location>
        <begin position="198"/>
        <end position="207"/>
    </location>
</feature>
<dbReference type="CDD" id="cd00878">
    <property type="entry name" value="Arf_Arl"/>
    <property type="match status" value="1"/>
</dbReference>
<gene>
    <name evidence="6" type="primary">YUH1_2</name>
    <name evidence="6" type="ORF">TWF694_009071</name>
</gene>
<protein>
    <submittedName>
        <fullName evidence="6">Ubiquitinyl hydrolase 1</fullName>
    </submittedName>
</protein>
<evidence type="ECO:0000256" key="4">
    <source>
        <dbReference type="PIRSR" id="PIRSR606689-2"/>
    </source>
</evidence>
<reference evidence="6 7" key="1">
    <citation type="submission" date="2019-10" db="EMBL/GenBank/DDBJ databases">
        <authorList>
            <person name="Palmer J.M."/>
        </authorList>
    </citation>
    <scope>NUCLEOTIDE SEQUENCE [LARGE SCALE GENOMIC DNA]</scope>
    <source>
        <strain evidence="6 7">TWF694</strain>
    </source>
</reference>
<dbReference type="SMART" id="SM00177">
    <property type="entry name" value="ARF"/>
    <property type="match status" value="1"/>
</dbReference>
<dbReference type="InterPro" id="IPR027417">
    <property type="entry name" value="P-loop_NTPase"/>
</dbReference>
<feature type="binding site" evidence="3">
    <location>
        <position position="71"/>
    </location>
    <ligand>
        <name>GTP</name>
        <dbReference type="ChEBI" id="CHEBI:37565"/>
    </ligand>
</feature>
<accession>A0AAV9XE74</accession>
<name>A0AAV9XE74_9PEZI</name>
<dbReference type="NCBIfam" id="TIGR00231">
    <property type="entry name" value="small_GTP"/>
    <property type="match status" value="1"/>
</dbReference>
<comment type="caution">
    <text evidence="6">The sequence shown here is derived from an EMBL/GenBank/DDBJ whole genome shotgun (WGS) entry which is preliminary data.</text>
</comment>
<evidence type="ECO:0000313" key="6">
    <source>
        <dbReference type="EMBL" id="KAK6540256.1"/>
    </source>
</evidence>
<dbReference type="PROSITE" id="PS51417">
    <property type="entry name" value="ARF"/>
    <property type="match status" value="1"/>
</dbReference>
<keyword evidence="4" id="KW-0460">Magnesium</keyword>
<feature type="binding site" evidence="4">
    <location>
        <position position="31"/>
    </location>
    <ligand>
        <name>Mg(2+)</name>
        <dbReference type="ChEBI" id="CHEBI:18420"/>
    </ligand>
</feature>
<evidence type="ECO:0000256" key="1">
    <source>
        <dbReference type="ARBA" id="ARBA00022741"/>
    </source>
</evidence>